<dbReference type="EMBL" id="JBHTGP010000003">
    <property type="protein sequence ID" value="MFD0684588.1"/>
    <property type="molecule type" value="Genomic_DNA"/>
</dbReference>
<feature type="region of interest" description="Disordered" evidence="1">
    <location>
        <begin position="1"/>
        <end position="33"/>
    </location>
</feature>
<dbReference type="RefSeq" id="WP_207399597.1">
    <property type="nucleotide sequence ID" value="NZ_CAACUY010000018.1"/>
</dbReference>
<accession>A0ABW2XDU7</accession>
<evidence type="ECO:0000313" key="3">
    <source>
        <dbReference type="Proteomes" id="UP001597063"/>
    </source>
</evidence>
<comment type="caution">
    <text evidence="2">The sequence shown here is derived from an EMBL/GenBank/DDBJ whole genome shotgun (WGS) entry which is preliminary data.</text>
</comment>
<dbReference type="Proteomes" id="UP001597063">
    <property type="component" value="Unassembled WGS sequence"/>
</dbReference>
<evidence type="ECO:0000313" key="2">
    <source>
        <dbReference type="EMBL" id="MFD0684588.1"/>
    </source>
</evidence>
<dbReference type="InterPro" id="IPR035992">
    <property type="entry name" value="Ricin_B-like_lectins"/>
</dbReference>
<organism evidence="2 3">
    <name type="scientific">Actinomadura fibrosa</name>
    <dbReference type="NCBI Taxonomy" id="111802"/>
    <lineage>
        <taxon>Bacteria</taxon>
        <taxon>Bacillati</taxon>
        <taxon>Actinomycetota</taxon>
        <taxon>Actinomycetes</taxon>
        <taxon>Streptosporangiales</taxon>
        <taxon>Thermomonosporaceae</taxon>
        <taxon>Actinomadura</taxon>
    </lineage>
</organism>
<evidence type="ECO:0000256" key="1">
    <source>
        <dbReference type="SAM" id="MobiDB-lite"/>
    </source>
</evidence>
<sequence length="59" mass="6549">MPRYRRPSSGDATVTHLRDCHDDSSQQRTHTSDDLAKVYSGKCLDVTGNVSTNGTRLQL</sequence>
<protein>
    <submittedName>
        <fullName evidence="2">RICIN domain-containing protein</fullName>
    </submittedName>
</protein>
<dbReference type="SUPFAM" id="SSF50370">
    <property type="entry name" value="Ricin B-like lectins"/>
    <property type="match status" value="1"/>
</dbReference>
<gene>
    <name evidence="2" type="ORF">ACFQZM_08780</name>
</gene>
<feature type="compositionally biased region" description="Basic and acidic residues" evidence="1">
    <location>
        <begin position="16"/>
        <end position="33"/>
    </location>
</feature>
<name>A0ABW2XDU7_9ACTN</name>
<keyword evidence="3" id="KW-1185">Reference proteome</keyword>
<reference evidence="3" key="1">
    <citation type="journal article" date="2019" name="Int. J. Syst. Evol. Microbiol.">
        <title>The Global Catalogue of Microorganisms (GCM) 10K type strain sequencing project: providing services to taxonomists for standard genome sequencing and annotation.</title>
        <authorList>
            <consortium name="The Broad Institute Genomics Platform"/>
            <consortium name="The Broad Institute Genome Sequencing Center for Infectious Disease"/>
            <person name="Wu L."/>
            <person name="Ma J."/>
        </authorList>
    </citation>
    <scope>NUCLEOTIDE SEQUENCE [LARGE SCALE GENOMIC DNA]</scope>
    <source>
        <strain evidence="3">JCM 9371</strain>
    </source>
</reference>
<dbReference type="Gene3D" id="2.80.10.50">
    <property type="match status" value="1"/>
</dbReference>
<proteinExistence type="predicted"/>